<dbReference type="InParanoid" id="B0D2W5"/>
<dbReference type="RefSeq" id="XP_001878126.1">
    <property type="nucleotide sequence ID" value="XM_001878091.1"/>
</dbReference>
<dbReference type="GeneID" id="6073787"/>
<evidence type="ECO:0000313" key="3">
    <source>
        <dbReference type="Proteomes" id="UP000001194"/>
    </source>
</evidence>
<evidence type="ECO:0000313" key="2">
    <source>
        <dbReference type="EMBL" id="EDR10825.1"/>
    </source>
</evidence>
<evidence type="ECO:0000256" key="1">
    <source>
        <dbReference type="SAM" id="SignalP"/>
    </source>
</evidence>
<name>B0D2W5_LACBS</name>
<dbReference type="KEGG" id="lbc:LACBIDRAFT_315671"/>
<dbReference type="AlphaFoldDB" id="B0D2W5"/>
<dbReference type="InterPro" id="IPR032675">
    <property type="entry name" value="LRR_dom_sf"/>
</dbReference>
<dbReference type="HOGENOM" id="CLU_020999_4_0_1"/>
<dbReference type="Gene3D" id="3.80.10.10">
    <property type="entry name" value="Ribonuclease Inhibitor"/>
    <property type="match status" value="1"/>
</dbReference>
<organism evidence="3">
    <name type="scientific">Laccaria bicolor (strain S238N-H82 / ATCC MYA-4686)</name>
    <name type="common">Bicoloured deceiver</name>
    <name type="synonym">Laccaria laccata var. bicolor</name>
    <dbReference type="NCBI Taxonomy" id="486041"/>
    <lineage>
        <taxon>Eukaryota</taxon>
        <taxon>Fungi</taxon>
        <taxon>Dikarya</taxon>
        <taxon>Basidiomycota</taxon>
        <taxon>Agaricomycotina</taxon>
        <taxon>Agaricomycetes</taxon>
        <taxon>Agaricomycetidae</taxon>
        <taxon>Agaricales</taxon>
        <taxon>Agaricineae</taxon>
        <taxon>Hydnangiaceae</taxon>
        <taxon>Laccaria</taxon>
    </lineage>
</organism>
<feature type="chain" id="PRO_5002749064" evidence="1">
    <location>
        <begin position="17"/>
        <end position="565"/>
    </location>
</feature>
<feature type="signal peptide" evidence="1">
    <location>
        <begin position="1"/>
        <end position="16"/>
    </location>
</feature>
<dbReference type="EMBL" id="DS547096">
    <property type="protein sequence ID" value="EDR10825.1"/>
    <property type="molecule type" value="Genomic_DNA"/>
</dbReference>
<dbReference type="Proteomes" id="UP000001194">
    <property type="component" value="Unassembled WGS sequence"/>
</dbReference>
<gene>
    <name evidence="2" type="ORF">LACBIDRAFT_315671</name>
</gene>
<sequence length="565" mass="64038">MHIVLCKVHLIDLSIAANSLNSLVENVASESLITHVRVNACCRVLKDRRARTACNLTLCKRSVTRSIIPWTRMNSDQTTGILGTKDNVQSSLHKLASKRVILETQRDKLLLEADALAEKIAGVRVEYGTLYNATIPPISSLPNETLCIIFLEAVDNLQSSVDDEYYPGKQRDRIVLAISHVCKNWRDTAIRLPNLWTTFTFDDKDDWRTARDRFDTYLHRAGPLHLLEFNFDFSYPGVVKVDSVTEAGRAALLNATIPYVERWRKISVVVLSESIFEKWINQLTSLAAPNLECFCLSPYDFFQDDLLDDIQPAIFKRGAPKLTSVYVDDINPLVCLPPLNSITTLHFNCPHVFRGWFTWNAFLKIAAIPSLTHLSILGYTIGSNWDPHVTYPIAMSNLEELELGRDQEFIDSLLTKLVAPSLNTLTLHHANFTLFPRDPEPFPTLRNLSLNNFPLESDLESFQCFVHKTSLVEQLSISYKEGSIAPPFELPSTAVNEHLWPKLHHVAFQLREWRHFEPYRDLIRSSNAAGLPIDAISLPSSTLEAWEAEDHSEMLDIGCKIIATF</sequence>
<protein>
    <submittedName>
        <fullName evidence="2">Predicted protein</fullName>
    </submittedName>
</protein>
<dbReference type="SUPFAM" id="SSF52058">
    <property type="entry name" value="L domain-like"/>
    <property type="match status" value="1"/>
</dbReference>
<dbReference type="OrthoDB" id="3023006at2759"/>
<dbReference type="Gene3D" id="1.20.1280.50">
    <property type="match status" value="1"/>
</dbReference>
<reference evidence="2 3" key="1">
    <citation type="journal article" date="2008" name="Nature">
        <title>The genome of Laccaria bicolor provides insights into mycorrhizal symbiosis.</title>
        <authorList>
            <person name="Martin F."/>
            <person name="Aerts A."/>
            <person name="Ahren D."/>
            <person name="Brun A."/>
            <person name="Danchin E.G.J."/>
            <person name="Duchaussoy F."/>
            <person name="Gibon J."/>
            <person name="Kohler A."/>
            <person name="Lindquist E."/>
            <person name="Pereda V."/>
            <person name="Salamov A."/>
            <person name="Shapiro H.J."/>
            <person name="Wuyts J."/>
            <person name="Blaudez D."/>
            <person name="Buee M."/>
            <person name="Brokstein P."/>
            <person name="Canbaeck B."/>
            <person name="Cohen D."/>
            <person name="Courty P.E."/>
            <person name="Coutinho P.M."/>
            <person name="Delaruelle C."/>
            <person name="Detter J.C."/>
            <person name="Deveau A."/>
            <person name="DiFazio S."/>
            <person name="Duplessis S."/>
            <person name="Fraissinet-Tachet L."/>
            <person name="Lucic E."/>
            <person name="Frey-Klett P."/>
            <person name="Fourrey C."/>
            <person name="Feussner I."/>
            <person name="Gay G."/>
            <person name="Grimwood J."/>
            <person name="Hoegger P.J."/>
            <person name="Jain P."/>
            <person name="Kilaru S."/>
            <person name="Labbe J."/>
            <person name="Lin Y.C."/>
            <person name="Legue V."/>
            <person name="Le Tacon F."/>
            <person name="Marmeisse R."/>
            <person name="Melayah D."/>
            <person name="Montanini B."/>
            <person name="Muratet M."/>
            <person name="Nehls U."/>
            <person name="Niculita-Hirzel H."/>
            <person name="Oudot-Le Secq M.P."/>
            <person name="Peter M."/>
            <person name="Quesneville H."/>
            <person name="Rajashekar B."/>
            <person name="Reich M."/>
            <person name="Rouhier N."/>
            <person name="Schmutz J."/>
            <person name="Yin T."/>
            <person name="Chalot M."/>
            <person name="Henrissat B."/>
            <person name="Kuees U."/>
            <person name="Lucas S."/>
            <person name="Van de Peer Y."/>
            <person name="Podila G.K."/>
            <person name="Polle A."/>
            <person name="Pukkila P.J."/>
            <person name="Richardson P.M."/>
            <person name="Rouze P."/>
            <person name="Sanders I.R."/>
            <person name="Stajich J.E."/>
            <person name="Tunlid A."/>
            <person name="Tuskan G."/>
            <person name="Grigoriev I.V."/>
        </authorList>
    </citation>
    <scope>NUCLEOTIDE SEQUENCE [LARGE SCALE GENOMIC DNA]</scope>
    <source>
        <strain evidence="3">S238N-H82 / ATCC MYA-4686</strain>
    </source>
</reference>
<keyword evidence="3" id="KW-1185">Reference proteome</keyword>
<proteinExistence type="predicted"/>
<keyword evidence="1" id="KW-0732">Signal</keyword>
<accession>B0D2W5</accession>